<comment type="caution">
    <text evidence="8">The sequence shown here is derived from an EMBL/GenBank/DDBJ whole genome shotgun (WGS) entry which is preliminary data.</text>
</comment>
<dbReference type="Pfam" id="PF17390">
    <property type="entry name" value="Bac_rhamnosid_C"/>
    <property type="match status" value="1"/>
</dbReference>
<dbReference type="InterPro" id="IPR012341">
    <property type="entry name" value="6hp_glycosidase-like_sf"/>
</dbReference>
<feature type="domain" description="Alpha-L-rhamnosidase C-terminal" evidence="7">
    <location>
        <begin position="809"/>
        <end position="873"/>
    </location>
</feature>
<evidence type="ECO:0000259" key="6">
    <source>
        <dbReference type="Pfam" id="PF17389"/>
    </source>
</evidence>
<feature type="domain" description="Alpha-L-rhamnosidase six-hairpin glycosidase" evidence="6">
    <location>
        <begin position="454"/>
        <end position="807"/>
    </location>
</feature>
<dbReference type="InterPro" id="IPR008902">
    <property type="entry name" value="Rhamnosid_concanavalin"/>
</dbReference>
<dbReference type="Pfam" id="PF17389">
    <property type="entry name" value="Bac_rhamnosid6H"/>
    <property type="match status" value="1"/>
</dbReference>
<dbReference type="EC" id="3.2.1.40" evidence="2"/>
<dbReference type="InterPro" id="IPR035398">
    <property type="entry name" value="Bac_rhamnosid_C"/>
</dbReference>
<feature type="domain" description="Bacterial alpha-L-rhamnosidase N-terminal" evidence="5">
    <location>
        <begin position="170"/>
        <end position="338"/>
    </location>
</feature>
<feature type="domain" description="Alpha-L-rhamnosidase concanavalin-like" evidence="4">
    <location>
        <begin position="349"/>
        <end position="449"/>
    </location>
</feature>
<evidence type="ECO:0000313" key="9">
    <source>
        <dbReference type="Proteomes" id="UP000813444"/>
    </source>
</evidence>
<dbReference type="Pfam" id="PF25788">
    <property type="entry name" value="Ig_Rha78A_N"/>
    <property type="match status" value="1"/>
</dbReference>
<accession>A0A8K0SJQ2</accession>
<dbReference type="PIRSF" id="PIRSF010631">
    <property type="entry name" value="A-rhamnsds"/>
    <property type="match status" value="1"/>
</dbReference>
<dbReference type="Pfam" id="PF05592">
    <property type="entry name" value="Bac_rhamnosid"/>
    <property type="match status" value="1"/>
</dbReference>
<dbReference type="GO" id="GO:0005975">
    <property type="term" value="P:carbohydrate metabolic process"/>
    <property type="evidence" value="ECO:0007669"/>
    <property type="project" value="InterPro"/>
</dbReference>
<evidence type="ECO:0000259" key="7">
    <source>
        <dbReference type="Pfam" id="PF17390"/>
    </source>
</evidence>
<keyword evidence="9" id="KW-1185">Reference proteome</keyword>
<evidence type="ECO:0000313" key="8">
    <source>
        <dbReference type="EMBL" id="KAH7309904.1"/>
    </source>
</evidence>
<comment type="catalytic activity">
    <reaction evidence="1">
        <text>Hydrolysis of terminal non-reducing alpha-L-rhamnose residues in alpha-L-rhamnosides.</text>
        <dbReference type="EC" id="3.2.1.40"/>
    </reaction>
</comment>
<dbReference type="Pfam" id="PF08531">
    <property type="entry name" value="Bac_rhamnosid_N"/>
    <property type="match status" value="1"/>
</dbReference>
<dbReference type="SUPFAM" id="SSF48208">
    <property type="entry name" value="Six-hairpin glycosidases"/>
    <property type="match status" value="1"/>
</dbReference>
<evidence type="ECO:0000256" key="3">
    <source>
        <dbReference type="ARBA" id="ARBA00022801"/>
    </source>
</evidence>
<dbReference type="InterPro" id="IPR035396">
    <property type="entry name" value="Bac_rhamnosid6H"/>
</dbReference>
<dbReference type="EMBL" id="JAGPNK010000013">
    <property type="protein sequence ID" value="KAH7309904.1"/>
    <property type="molecule type" value="Genomic_DNA"/>
</dbReference>
<dbReference type="Gene3D" id="2.60.40.10">
    <property type="entry name" value="Immunoglobulins"/>
    <property type="match status" value="1"/>
</dbReference>
<protein>
    <recommendedName>
        <fullName evidence="2">alpha-L-rhamnosidase</fullName>
        <ecNumber evidence="2">3.2.1.40</ecNumber>
    </recommendedName>
</protein>
<dbReference type="InterPro" id="IPR016007">
    <property type="entry name" value="Alpha_rhamnosid"/>
</dbReference>
<dbReference type="PANTHER" id="PTHR33307">
    <property type="entry name" value="ALPHA-RHAMNOSIDASE (EUROFUNG)"/>
    <property type="match status" value="1"/>
</dbReference>
<evidence type="ECO:0000256" key="2">
    <source>
        <dbReference type="ARBA" id="ARBA00012652"/>
    </source>
</evidence>
<evidence type="ECO:0000256" key="1">
    <source>
        <dbReference type="ARBA" id="ARBA00001445"/>
    </source>
</evidence>
<dbReference type="AlphaFoldDB" id="A0A8K0SJQ2"/>
<dbReference type="Proteomes" id="UP000813444">
    <property type="component" value="Unassembled WGS sequence"/>
</dbReference>
<sequence length="936" mass="103491">MHSPTISRPVFEHHHSGLGIGSSRPRISWQFGALPETIYDWRQTSYEVEVTFSSAPDNVLLFHVTSDRSVLVPWPSRPLTSGEGAFVRVRVTGTYKLSINGDSTTVVGTGEFSPWSPSAMVEAGLLQSSDLQARFITSADNIGPRGPLRPIRFRKDFSLPPQFGGQGSYRARLYITALGVYEAFINGQRVGDEYMAPGWTSYKHRLAYRAHDATHLLDPRRPNVLAIEAAEGWWAGRLGFNGGQRFRYGDRIGVWAQLEITDNSSQRWCLGTDESWVCGPSPILTSEIYDGEVYDAREEDKGWNTIGELPRLNAPVKIHPWPSANLFSPDMAPVRVTEVLPCIKVFQSASGKVILDFGQNLVGVLRVKSMTVMHGEEVVFTHAEVMEHGELGTRPLKLAKARDIVIGSGKTLTSWTPKFTFHGFRYVQIDGWPGQGLPAPEEFEALVMHTDMARRGFFECSNQSVNQLHRNIVWSMRGNFLSLPTDCPQRDERLGWTGDAQVFAPTATFLYDTMGILGSWLEDLAAEQLAEGQGGIPPVVVPFALGPNFRSNMPQAAWADAAVLMPDVLHRYSDDEALLERQFESMQVWLEQGVARAPDGLWDPNQWQFGDWLDPSAPPEDPVNGRTDPVYVANAYLVHSTNVFARICRSLGKHKLAEHHEARATKLLELFQNRYVTPDGNLMSSTQTALALAIAFDLYPRQHSQRQTAAAALDRLVRTARFNIATGFAGTPVITAALTAAGMSQLAYRMLLETRCPSWLYPITMGATTVWERWDSMRADGSINPGHMTSFNHYALGAVADWLHSTVGGLAPAEPGWRVIRVRPVPGGNITSASVRFHGPYGAVACRWELEGNVFSMKITVPPNCTALVTLPCDISSPFLAVTDNSAITNGNHGRERIREVGSGLHSFTCEFDAGEWPPKPFTPPFLPAPPVTIAE</sequence>
<dbReference type="InterPro" id="IPR013783">
    <property type="entry name" value="Ig-like_fold"/>
</dbReference>
<dbReference type="PANTHER" id="PTHR33307:SF6">
    <property type="entry name" value="ALPHA-RHAMNOSIDASE (EUROFUNG)-RELATED"/>
    <property type="match status" value="1"/>
</dbReference>
<evidence type="ECO:0000259" key="5">
    <source>
        <dbReference type="Pfam" id="PF08531"/>
    </source>
</evidence>
<dbReference type="GO" id="GO:0030596">
    <property type="term" value="F:alpha-L-rhamnosidase activity"/>
    <property type="evidence" value="ECO:0007669"/>
    <property type="project" value="UniProtKB-EC"/>
</dbReference>
<name>A0A8K0SJQ2_9HYPO</name>
<organism evidence="8 9">
    <name type="scientific">Stachybotrys elegans</name>
    <dbReference type="NCBI Taxonomy" id="80388"/>
    <lineage>
        <taxon>Eukaryota</taxon>
        <taxon>Fungi</taxon>
        <taxon>Dikarya</taxon>
        <taxon>Ascomycota</taxon>
        <taxon>Pezizomycotina</taxon>
        <taxon>Sordariomycetes</taxon>
        <taxon>Hypocreomycetidae</taxon>
        <taxon>Hypocreales</taxon>
        <taxon>Stachybotryaceae</taxon>
        <taxon>Stachybotrys</taxon>
    </lineage>
</organism>
<dbReference type="Gene3D" id="2.60.420.10">
    <property type="entry name" value="Maltose phosphorylase, domain 3"/>
    <property type="match status" value="1"/>
</dbReference>
<dbReference type="InterPro" id="IPR013737">
    <property type="entry name" value="Bac_rhamnosid_N"/>
</dbReference>
<dbReference type="Gene3D" id="2.60.120.260">
    <property type="entry name" value="Galactose-binding domain-like"/>
    <property type="match status" value="2"/>
</dbReference>
<proteinExistence type="predicted"/>
<reference evidence="8" key="1">
    <citation type="journal article" date="2021" name="Nat. Commun.">
        <title>Genetic determinants of endophytism in the Arabidopsis root mycobiome.</title>
        <authorList>
            <person name="Mesny F."/>
            <person name="Miyauchi S."/>
            <person name="Thiergart T."/>
            <person name="Pickel B."/>
            <person name="Atanasova L."/>
            <person name="Karlsson M."/>
            <person name="Huettel B."/>
            <person name="Barry K.W."/>
            <person name="Haridas S."/>
            <person name="Chen C."/>
            <person name="Bauer D."/>
            <person name="Andreopoulos W."/>
            <person name="Pangilinan J."/>
            <person name="LaButti K."/>
            <person name="Riley R."/>
            <person name="Lipzen A."/>
            <person name="Clum A."/>
            <person name="Drula E."/>
            <person name="Henrissat B."/>
            <person name="Kohler A."/>
            <person name="Grigoriev I.V."/>
            <person name="Martin F.M."/>
            <person name="Hacquard S."/>
        </authorList>
    </citation>
    <scope>NUCLEOTIDE SEQUENCE</scope>
    <source>
        <strain evidence="8">MPI-CAGE-CH-0235</strain>
    </source>
</reference>
<dbReference type="OrthoDB" id="10036721at2759"/>
<dbReference type="Gene3D" id="1.50.10.10">
    <property type="match status" value="1"/>
</dbReference>
<dbReference type="InterPro" id="IPR008928">
    <property type="entry name" value="6-hairpin_glycosidase_sf"/>
</dbReference>
<keyword evidence="3" id="KW-0378">Hydrolase</keyword>
<gene>
    <name evidence="8" type="ORF">B0I35DRAFT_453498</name>
</gene>
<evidence type="ECO:0000259" key="4">
    <source>
        <dbReference type="Pfam" id="PF05592"/>
    </source>
</evidence>